<dbReference type="PANTHER" id="PTHR47926">
    <property type="entry name" value="PENTATRICOPEPTIDE REPEAT-CONTAINING PROTEIN"/>
    <property type="match status" value="1"/>
</dbReference>
<dbReference type="AlphaFoldDB" id="A0A8J6BPV4"/>
<evidence type="ECO:0000313" key="2">
    <source>
        <dbReference type="EMBL" id="KAG8091724.1"/>
    </source>
</evidence>
<dbReference type="InterPro" id="IPR046960">
    <property type="entry name" value="PPR_At4g14850-like_plant"/>
</dbReference>
<dbReference type="GO" id="GO:0009451">
    <property type="term" value="P:RNA modification"/>
    <property type="evidence" value="ECO:0007669"/>
    <property type="project" value="InterPro"/>
</dbReference>
<dbReference type="OrthoDB" id="185373at2759"/>
<reference evidence="2" key="2">
    <citation type="submission" date="2021-02" db="EMBL/GenBank/DDBJ databases">
        <authorList>
            <person name="Kimball J.A."/>
            <person name="Haas M.W."/>
            <person name="Macchietto M."/>
            <person name="Kono T."/>
            <person name="Duquette J."/>
            <person name="Shao M."/>
        </authorList>
    </citation>
    <scope>NUCLEOTIDE SEQUENCE</scope>
    <source>
        <tissue evidence="2">Fresh leaf tissue</tissue>
    </source>
</reference>
<dbReference type="PANTHER" id="PTHR47926:SF483">
    <property type="entry name" value="TETRATRICOPEPTIDE-LIKE HELICAL DOMAIN SUPERFAMILY"/>
    <property type="match status" value="1"/>
</dbReference>
<name>A0A8J6BPV4_ZIZPA</name>
<keyword evidence="3" id="KW-1185">Reference proteome</keyword>
<evidence type="ECO:0008006" key="4">
    <source>
        <dbReference type="Google" id="ProtNLM"/>
    </source>
</evidence>
<evidence type="ECO:0000256" key="1">
    <source>
        <dbReference type="SAM" id="MobiDB-lite"/>
    </source>
</evidence>
<protein>
    <recommendedName>
        <fullName evidence="4">Pentatricopeptide repeat-containing protein</fullName>
    </recommendedName>
</protein>
<dbReference type="Pfam" id="PF01535">
    <property type="entry name" value="PPR"/>
    <property type="match status" value="2"/>
</dbReference>
<reference evidence="2" key="1">
    <citation type="journal article" date="2021" name="bioRxiv">
        <title>Whole Genome Assembly and Annotation of Northern Wild Rice, Zizania palustris L., Supports a Whole Genome Duplication in the Zizania Genus.</title>
        <authorList>
            <person name="Haas M."/>
            <person name="Kono T."/>
            <person name="Macchietto M."/>
            <person name="Millas R."/>
            <person name="McGilp L."/>
            <person name="Shao M."/>
            <person name="Duquette J."/>
            <person name="Hirsch C.N."/>
            <person name="Kimball J."/>
        </authorList>
    </citation>
    <scope>NUCLEOTIDE SEQUENCE</scope>
    <source>
        <tissue evidence="2">Fresh leaf tissue</tissue>
    </source>
</reference>
<comment type="caution">
    <text evidence="2">The sequence shown here is derived from an EMBL/GenBank/DDBJ whole genome shotgun (WGS) entry which is preliminary data.</text>
</comment>
<accession>A0A8J6BPV4</accession>
<sequence length="222" mass="23891">MPPPLAPPLSRGTSATSTAPWLHGRGLSTPLLDHPHPVIRKQAAPFLPLHLPAPLSAVPFPPHLPLPIRSPRRLANPLRRGSSSPTSTPPNPSSASASSRGVRDDGGRSGSPRVRANDFTVVSVLGACAHLGDIVRWRRMHQYLEEHGFLLNLRLATSLVGMYAKCGAISEALEVFWSVPMESTDILIWNARIGGLAVHGMNRESLQMFQEMGLGSSFVLSA</sequence>
<dbReference type="Proteomes" id="UP000729402">
    <property type="component" value="Unassembled WGS sequence"/>
</dbReference>
<gene>
    <name evidence="2" type="ORF">GUJ93_ZPchr0012g19571</name>
</gene>
<feature type="region of interest" description="Disordered" evidence="1">
    <location>
        <begin position="1"/>
        <end position="22"/>
    </location>
</feature>
<dbReference type="FunFam" id="1.25.40.10:FF:000422">
    <property type="entry name" value="Pentatricopeptide repeat-containing protein"/>
    <property type="match status" value="1"/>
</dbReference>
<proteinExistence type="predicted"/>
<dbReference type="EMBL" id="JAAALK010000080">
    <property type="protein sequence ID" value="KAG8091724.1"/>
    <property type="molecule type" value="Genomic_DNA"/>
</dbReference>
<dbReference type="GO" id="GO:0003723">
    <property type="term" value="F:RNA binding"/>
    <property type="evidence" value="ECO:0007669"/>
    <property type="project" value="InterPro"/>
</dbReference>
<feature type="region of interest" description="Disordered" evidence="1">
    <location>
        <begin position="69"/>
        <end position="114"/>
    </location>
</feature>
<organism evidence="2 3">
    <name type="scientific">Zizania palustris</name>
    <name type="common">Northern wild rice</name>
    <dbReference type="NCBI Taxonomy" id="103762"/>
    <lineage>
        <taxon>Eukaryota</taxon>
        <taxon>Viridiplantae</taxon>
        <taxon>Streptophyta</taxon>
        <taxon>Embryophyta</taxon>
        <taxon>Tracheophyta</taxon>
        <taxon>Spermatophyta</taxon>
        <taxon>Magnoliopsida</taxon>
        <taxon>Liliopsida</taxon>
        <taxon>Poales</taxon>
        <taxon>Poaceae</taxon>
        <taxon>BOP clade</taxon>
        <taxon>Oryzoideae</taxon>
        <taxon>Oryzeae</taxon>
        <taxon>Zizaniinae</taxon>
        <taxon>Zizania</taxon>
    </lineage>
</organism>
<evidence type="ECO:0000313" key="3">
    <source>
        <dbReference type="Proteomes" id="UP000729402"/>
    </source>
</evidence>
<dbReference type="InterPro" id="IPR002885">
    <property type="entry name" value="PPR_rpt"/>
</dbReference>